<dbReference type="AlphaFoldDB" id="A0A1B2DMI8"/>
<keyword evidence="1" id="KW-0472">Membrane</keyword>
<keyword evidence="1" id="KW-0812">Transmembrane</keyword>
<evidence type="ECO:0000256" key="1">
    <source>
        <dbReference type="SAM" id="Phobius"/>
    </source>
</evidence>
<evidence type="ECO:0000313" key="2">
    <source>
        <dbReference type="EMBL" id="ANY68917.1"/>
    </source>
</evidence>
<accession>A0A1B2DMI8</accession>
<name>A0A1B2DMI8_9BACL</name>
<proteinExistence type="predicted"/>
<sequence>MNKNKLFLWSCIFPLSSIFWSQLYQDGYRIFKLGFPFNFITYHGLEAPAYNILIFKNFFTLTSFRLDIYILCVLATYFCLILLIKMINRIKSPTT</sequence>
<keyword evidence="1" id="KW-1133">Transmembrane helix</keyword>
<protein>
    <submittedName>
        <fullName evidence="2">Uncharacterized protein</fullName>
    </submittedName>
</protein>
<dbReference type="EMBL" id="CP016808">
    <property type="protein sequence ID" value="ANY68917.1"/>
    <property type="molecule type" value="Genomic_DNA"/>
</dbReference>
<feature type="transmembrane region" description="Helical" evidence="1">
    <location>
        <begin position="68"/>
        <end position="87"/>
    </location>
</feature>
<reference evidence="2" key="1">
    <citation type="submission" date="2016-08" db="EMBL/GenBank/DDBJ databases">
        <title>Complete Genome Seqeunce of Paenibacillus sp. BIHB 4019 from tea rhizoplane.</title>
        <authorList>
            <person name="Thakur R."/>
            <person name="Swarnkar M.K."/>
            <person name="Gulati A."/>
        </authorList>
    </citation>
    <scope>NUCLEOTIDE SEQUENCE [LARGE SCALE GENOMIC DNA]</scope>
    <source>
        <strain evidence="2">BIHB4019</strain>
    </source>
</reference>
<organism evidence="2">
    <name type="scientific">Paenibacillus sp. BIHB 4019</name>
    <dbReference type="NCBI Taxonomy" id="1870819"/>
    <lineage>
        <taxon>Bacteria</taxon>
        <taxon>Bacillati</taxon>
        <taxon>Bacillota</taxon>
        <taxon>Bacilli</taxon>
        <taxon>Bacillales</taxon>
        <taxon>Paenibacillaceae</taxon>
        <taxon>Paenibacillus</taxon>
    </lineage>
</organism>
<gene>
    <name evidence="2" type="ORF">BBD42_22370</name>
</gene>